<name>A4BK28_9GAMM</name>
<evidence type="ECO:0000256" key="1">
    <source>
        <dbReference type="SAM" id="MobiDB-lite"/>
    </source>
</evidence>
<dbReference type="EMBL" id="AAOE01000040">
    <property type="protein sequence ID" value="EAR07510.1"/>
    <property type="molecule type" value="Genomic_DNA"/>
</dbReference>
<reference evidence="2 3" key="1">
    <citation type="submission" date="2006-02" db="EMBL/GenBank/DDBJ databases">
        <authorList>
            <person name="Pinhassi J."/>
            <person name="Pedros-Alio C."/>
            <person name="Ferriera S."/>
            <person name="Johnson J."/>
            <person name="Kravitz S."/>
            <person name="Halpern A."/>
            <person name="Remington K."/>
            <person name="Beeson K."/>
            <person name="Tran B."/>
            <person name="Rogers Y.-H."/>
            <person name="Friedman R."/>
            <person name="Venter J.C."/>
        </authorList>
    </citation>
    <scope>NUCLEOTIDE SEQUENCE [LARGE SCALE GENOMIC DNA]</scope>
    <source>
        <strain evidence="2 3">MED297</strain>
    </source>
</reference>
<feature type="region of interest" description="Disordered" evidence="1">
    <location>
        <begin position="59"/>
        <end position="93"/>
    </location>
</feature>
<evidence type="ECO:0000313" key="2">
    <source>
        <dbReference type="EMBL" id="EAR07510.1"/>
    </source>
</evidence>
<keyword evidence="3" id="KW-1185">Reference proteome</keyword>
<proteinExistence type="predicted"/>
<dbReference type="RefSeq" id="WP_008045176.1">
    <property type="nucleotide sequence ID" value="NZ_CH724152.1"/>
</dbReference>
<dbReference type="AlphaFoldDB" id="A4BK28"/>
<dbReference type="Proteomes" id="UP000005953">
    <property type="component" value="Unassembled WGS sequence"/>
</dbReference>
<dbReference type="STRING" id="314283.MED297_06619"/>
<protein>
    <submittedName>
        <fullName evidence="2">Uncharacterized protein</fullName>
    </submittedName>
</protein>
<evidence type="ECO:0000313" key="3">
    <source>
        <dbReference type="Proteomes" id="UP000005953"/>
    </source>
</evidence>
<sequence>MHLSAQQKQQYLDAMGIQPWYPRVRMALAPEPFVSGPSVVAEQETPSAVAAIIQTSAPAPAADQRAPVPSPQDLPASKPSESPPAEPVPVSTEVRPTANVKPIHFGLGLYVLGPWLIVSSLSAQHKTQQEEAFRLLVAILRQFGNQDEEPSYHHVIAWPFFSNPNADQGKAAANQYVNGVIEHLVEEHSVQRVLVFGGVLAKLNDWDSPEGECFSLPRLNLPSLYKMLKDPSQKAKAWQLIQASSLYQR</sequence>
<accession>A4BK28</accession>
<dbReference type="OrthoDB" id="7061897at2"/>
<gene>
    <name evidence="2" type="ORF">MED297_06619</name>
</gene>
<dbReference type="HOGENOM" id="CLU_1203668_0_0_6"/>
<comment type="caution">
    <text evidence="2">The sequence shown here is derived from an EMBL/GenBank/DDBJ whole genome shotgun (WGS) entry which is preliminary data.</text>
</comment>
<organism evidence="2 3">
    <name type="scientific">Reinekea blandensis MED297</name>
    <dbReference type="NCBI Taxonomy" id="314283"/>
    <lineage>
        <taxon>Bacteria</taxon>
        <taxon>Pseudomonadati</taxon>
        <taxon>Pseudomonadota</taxon>
        <taxon>Gammaproteobacteria</taxon>
        <taxon>Oceanospirillales</taxon>
        <taxon>Saccharospirillaceae</taxon>
        <taxon>Reinekea</taxon>
    </lineage>
</organism>